<accession>A0A1J5SXM5</accession>
<name>A0A1J5SXM5_9ZZZZ</name>
<dbReference type="InterPro" id="IPR001279">
    <property type="entry name" value="Metallo-B-lactamas"/>
</dbReference>
<sequence length="274" mass="30400">MSLFITSLNSGSNGNCYYIGNHNDAVLIDVGISCRETERRMKKLGLDIKKVKAIFVSHEHGDHIRGVSVLANKYSLPVYITEATAKHGPILIKHLSKKFTAHEPIAVGELTVTAFAKQHDAADPHSFIVSYNSITVGVITDIGIACDKVIHYFKQCHAAFLETNYDEVMLENGSYPLHLKNRIRGGQGHISNTQALELFIKHRPPFMTHLFLSHLSQENNSPQIAESVFTPHANGTKIIVASRHEATDVFTITSNELKEEKIIFKTAVQLGLFG</sequence>
<dbReference type="PANTHER" id="PTHR47619">
    <property type="entry name" value="METALLO-HYDROLASE YYCJ-RELATED"/>
    <property type="match status" value="1"/>
</dbReference>
<proteinExistence type="predicted"/>
<keyword evidence="2" id="KW-0378">Hydrolase</keyword>
<dbReference type="SUPFAM" id="SSF56281">
    <property type="entry name" value="Metallo-hydrolase/oxidoreductase"/>
    <property type="match status" value="1"/>
</dbReference>
<dbReference type="EC" id="3.-.-.-" evidence="2"/>
<dbReference type="SMART" id="SM00849">
    <property type="entry name" value="Lactamase_B"/>
    <property type="match status" value="1"/>
</dbReference>
<dbReference type="AlphaFoldDB" id="A0A1J5SXM5"/>
<comment type="caution">
    <text evidence="2">The sequence shown here is derived from an EMBL/GenBank/DDBJ whole genome shotgun (WGS) entry which is preliminary data.</text>
</comment>
<dbReference type="Pfam" id="PF00753">
    <property type="entry name" value="Lactamase_B"/>
    <property type="match status" value="1"/>
</dbReference>
<organism evidence="2">
    <name type="scientific">mine drainage metagenome</name>
    <dbReference type="NCBI Taxonomy" id="410659"/>
    <lineage>
        <taxon>unclassified sequences</taxon>
        <taxon>metagenomes</taxon>
        <taxon>ecological metagenomes</taxon>
    </lineage>
</organism>
<dbReference type="InterPro" id="IPR052533">
    <property type="entry name" value="WalJ/YycJ-like"/>
</dbReference>
<evidence type="ECO:0000313" key="2">
    <source>
        <dbReference type="EMBL" id="OIR13314.1"/>
    </source>
</evidence>
<dbReference type="Gene3D" id="3.60.15.10">
    <property type="entry name" value="Ribonuclease Z/Hydroxyacylglutathione hydrolase-like"/>
    <property type="match status" value="1"/>
</dbReference>
<gene>
    <name evidence="2" type="primary">yycJ_2</name>
    <name evidence="2" type="ORF">GALL_56990</name>
</gene>
<evidence type="ECO:0000259" key="1">
    <source>
        <dbReference type="SMART" id="SM00849"/>
    </source>
</evidence>
<dbReference type="EMBL" id="MLJW01000015">
    <property type="protein sequence ID" value="OIR13314.1"/>
    <property type="molecule type" value="Genomic_DNA"/>
</dbReference>
<dbReference type="GO" id="GO:0016787">
    <property type="term" value="F:hydrolase activity"/>
    <property type="evidence" value="ECO:0007669"/>
    <property type="project" value="UniProtKB-KW"/>
</dbReference>
<dbReference type="InterPro" id="IPR036866">
    <property type="entry name" value="RibonucZ/Hydroxyglut_hydro"/>
</dbReference>
<dbReference type="PANTHER" id="PTHR47619:SF1">
    <property type="entry name" value="EXODEOXYRIBONUCLEASE WALJ"/>
    <property type="match status" value="1"/>
</dbReference>
<reference evidence="2" key="1">
    <citation type="submission" date="2016-10" db="EMBL/GenBank/DDBJ databases">
        <title>Sequence of Gallionella enrichment culture.</title>
        <authorList>
            <person name="Poehlein A."/>
            <person name="Muehling M."/>
            <person name="Daniel R."/>
        </authorList>
    </citation>
    <scope>NUCLEOTIDE SEQUENCE</scope>
</reference>
<feature type="domain" description="Metallo-beta-lactamase" evidence="1">
    <location>
        <begin position="13"/>
        <end position="189"/>
    </location>
</feature>
<protein>
    <submittedName>
        <fullName evidence="2">Putative metallo-hydrolase YycJ</fullName>
        <ecNumber evidence="2">3.-.-.-</ecNumber>
    </submittedName>
</protein>